<dbReference type="AlphaFoldDB" id="A0A2T0ZEJ7"/>
<reference evidence="1 2" key="1">
    <citation type="submission" date="2018-03" db="EMBL/GenBank/DDBJ databases">
        <title>Genomic Encyclopedia of Archaeal and Bacterial Type Strains, Phase II (KMG-II): from individual species to whole genera.</title>
        <authorList>
            <person name="Goeker M."/>
        </authorList>
    </citation>
    <scope>NUCLEOTIDE SEQUENCE [LARGE SCALE GENOMIC DNA]</scope>
    <source>
        <strain evidence="1 2">DSM 100065</strain>
    </source>
</reference>
<accession>A0A2T0ZEJ7</accession>
<organism evidence="1 2">
    <name type="scientific">Antricoccus suffuscus</name>
    <dbReference type="NCBI Taxonomy" id="1629062"/>
    <lineage>
        <taxon>Bacteria</taxon>
        <taxon>Bacillati</taxon>
        <taxon>Actinomycetota</taxon>
        <taxon>Actinomycetes</taxon>
        <taxon>Geodermatophilales</taxon>
        <taxon>Antricoccaceae</taxon>
        <taxon>Antricoccus</taxon>
    </lineage>
</organism>
<dbReference type="Proteomes" id="UP000237752">
    <property type="component" value="Unassembled WGS sequence"/>
</dbReference>
<keyword evidence="2" id="KW-1185">Reference proteome</keyword>
<comment type="caution">
    <text evidence="1">The sequence shown here is derived from an EMBL/GenBank/DDBJ whole genome shotgun (WGS) entry which is preliminary data.</text>
</comment>
<dbReference type="EMBL" id="PVUE01000023">
    <property type="protein sequence ID" value="PRZ34780.1"/>
    <property type="molecule type" value="Genomic_DNA"/>
</dbReference>
<evidence type="ECO:0000313" key="2">
    <source>
        <dbReference type="Proteomes" id="UP000237752"/>
    </source>
</evidence>
<proteinExistence type="predicted"/>
<gene>
    <name evidence="1" type="ORF">CLV47_12312</name>
</gene>
<sequence>MPLVGDSVAVTVRDTFDEPMVAYPAQVIGSLPAAQSVGLVPPQWIKILA</sequence>
<evidence type="ECO:0000313" key="1">
    <source>
        <dbReference type="EMBL" id="PRZ34780.1"/>
    </source>
</evidence>
<name>A0A2T0ZEJ7_9ACTN</name>
<protein>
    <submittedName>
        <fullName evidence="1">Uncharacterized protein</fullName>
    </submittedName>
</protein>